<reference evidence="2" key="1">
    <citation type="journal article" date="2013" name="Genome Res.">
        <title>A second-generation assembly of the Drosophila simulans genome provides new insights into patterns of lineage-specific divergence.</title>
        <authorList>
            <person name="Hu T.T."/>
            <person name="Eisen M.B."/>
            <person name="Thornton K.R."/>
            <person name="Andolfatto P."/>
        </authorList>
    </citation>
    <scope>NUCLEOTIDE SEQUENCE [LARGE SCALE GENOMIC DNA]</scope>
    <source>
        <strain evidence="2">W501</strain>
    </source>
</reference>
<organism evidence="2">
    <name type="scientific">Drosophila simulans</name>
    <name type="common">Fruit fly</name>
    <dbReference type="NCBI Taxonomy" id="7240"/>
    <lineage>
        <taxon>Eukaryota</taxon>
        <taxon>Metazoa</taxon>
        <taxon>Ecdysozoa</taxon>
        <taxon>Arthropoda</taxon>
        <taxon>Hexapoda</taxon>
        <taxon>Insecta</taxon>
        <taxon>Pterygota</taxon>
        <taxon>Neoptera</taxon>
        <taxon>Endopterygota</taxon>
        <taxon>Diptera</taxon>
        <taxon>Brachycera</taxon>
        <taxon>Muscomorpha</taxon>
        <taxon>Ephydroidea</taxon>
        <taxon>Drosophilidae</taxon>
        <taxon>Drosophila</taxon>
        <taxon>Sophophora</taxon>
    </lineage>
</organism>
<dbReference type="KEGG" id="dsi:Dsimw501_GD28327"/>
<sequence length="60" mass="6913">MEMRYSTIASRAEEQRNQNQIKPQMRCQSDRATRNDLIAHVTMPRIGSEPRNPSNLATPD</sequence>
<feature type="region of interest" description="Disordered" evidence="1">
    <location>
        <begin position="1"/>
        <end position="29"/>
    </location>
</feature>
<proteinExistence type="predicted"/>
<dbReference type="EMBL" id="CM002912">
    <property type="protein sequence ID" value="KMZ00383.1"/>
    <property type="molecule type" value="Genomic_DNA"/>
</dbReference>
<reference evidence="2" key="2">
    <citation type="submission" date="2014-06" db="EMBL/GenBank/DDBJ databases">
        <authorList>
            <person name="Hu T."/>
            <person name="Eisen M.B."/>
            <person name="Thornton K.R."/>
            <person name="Andolfatto P."/>
        </authorList>
    </citation>
    <scope>NUCLEOTIDE SEQUENCE</scope>
    <source>
        <strain evidence="2">W501</strain>
    </source>
</reference>
<dbReference type="Bgee" id="FBgn0269617">
    <property type="expression patterns" value="Expressed in male reproductive system and 2 other cell types or tissues"/>
</dbReference>
<evidence type="ECO:0000313" key="2">
    <source>
        <dbReference type="EMBL" id="KMZ00383.1"/>
    </source>
</evidence>
<evidence type="ECO:0000256" key="1">
    <source>
        <dbReference type="SAM" id="MobiDB-lite"/>
    </source>
</evidence>
<dbReference type="AlphaFoldDB" id="A0A0J9RXP5"/>
<dbReference type="Proteomes" id="UP000035880">
    <property type="component" value="Chromosome 3L"/>
</dbReference>
<gene>
    <name evidence="2" type="primary">Dsim\GD28327</name>
    <name evidence="2" type="ORF">Dsimw501_GD28327</name>
</gene>
<name>A0A0J9RXP5_DROSI</name>
<reference evidence="2" key="3">
    <citation type="submission" date="2015-04" db="EMBL/GenBank/DDBJ databases">
        <authorList>
            <consortium name="FlyBase"/>
        </authorList>
    </citation>
    <scope>NUCLEOTIDE SEQUENCE</scope>
    <source>
        <strain evidence="2">W501</strain>
    </source>
</reference>
<accession>A0A0J9RXP5</accession>
<protein>
    <submittedName>
        <fullName evidence="2">Uncharacterized protein, isoform B</fullName>
    </submittedName>
</protein>